<keyword evidence="5" id="KW-0472">Membrane</keyword>
<feature type="binding site" evidence="3">
    <location>
        <position position="906"/>
    </location>
    <ligand>
        <name>ATP</name>
        <dbReference type="ChEBI" id="CHEBI:30616"/>
    </ligand>
</feature>
<feature type="binding site" evidence="3">
    <location>
        <position position="876"/>
    </location>
    <ligand>
        <name>ATP</name>
        <dbReference type="ChEBI" id="CHEBI:30616"/>
    </ligand>
</feature>
<feature type="transmembrane region" description="Helical" evidence="5">
    <location>
        <begin position="930"/>
        <end position="952"/>
    </location>
</feature>
<organism evidence="7 8">
    <name type="scientific">Ficus carica</name>
    <name type="common">Common fig</name>
    <dbReference type="NCBI Taxonomy" id="3494"/>
    <lineage>
        <taxon>Eukaryota</taxon>
        <taxon>Viridiplantae</taxon>
        <taxon>Streptophyta</taxon>
        <taxon>Embryophyta</taxon>
        <taxon>Tracheophyta</taxon>
        <taxon>Spermatophyta</taxon>
        <taxon>Magnoliopsida</taxon>
        <taxon>eudicotyledons</taxon>
        <taxon>Gunneridae</taxon>
        <taxon>Pentapetalae</taxon>
        <taxon>rosids</taxon>
        <taxon>fabids</taxon>
        <taxon>Rosales</taxon>
        <taxon>Moraceae</taxon>
        <taxon>Ficeae</taxon>
        <taxon>Ficus</taxon>
    </lineage>
</organism>
<dbReference type="Pfam" id="PF13768">
    <property type="entry name" value="VWA_3"/>
    <property type="match status" value="1"/>
</dbReference>
<feature type="active site" description="Pros-phosphohistidine intermediate" evidence="3">
    <location>
        <position position="909"/>
    </location>
</feature>
<dbReference type="GO" id="GO:0006183">
    <property type="term" value="P:GTP biosynthetic process"/>
    <property type="evidence" value="ECO:0007669"/>
    <property type="project" value="InterPro"/>
</dbReference>
<gene>
    <name evidence="7" type="ORF">TIFTF001_006336</name>
</gene>
<dbReference type="SUPFAM" id="SSF54919">
    <property type="entry name" value="Nucleoside diphosphate kinase, NDK"/>
    <property type="match status" value="1"/>
</dbReference>
<dbReference type="PRINTS" id="PR01243">
    <property type="entry name" value="NUCDPKINASE"/>
</dbReference>
<reference evidence="7" key="1">
    <citation type="submission" date="2023-07" db="EMBL/GenBank/DDBJ databases">
        <title>draft genome sequence of fig (Ficus carica).</title>
        <authorList>
            <person name="Takahashi T."/>
            <person name="Nishimura K."/>
        </authorList>
    </citation>
    <scope>NUCLEOTIDE SEQUENCE</scope>
</reference>
<dbReference type="Pfam" id="PF00334">
    <property type="entry name" value="NDK"/>
    <property type="match status" value="1"/>
</dbReference>
<evidence type="ECO:0000259" key="6">
    <source>
        <dbReference type="PROSITE" id="PS50234"/>
    </source>
</evidence>
<dbReference type="Gene3D" id="3.40.50.410">
    <property type="entry name" value="von Willebrand factor, type A domain"/>
    <property type="match status" value="1"/>
</dbReference>
<keyword evidence="5" id="KW-1133">Transmembrane helix</keyword>
<dbReference type="GO" id="GO:0006241">
    <property type="term" value="P:CTP biosynthetic process"/>
    <property type="evidence" value="ECO:0007669"/>
    <property type="project" value="InterPro"/>
</dbReference>
<feature type="binding site" evidence="3">
    <location>
        <position position="896"/>
    </location>
    <ligand>
        <name>ATP</name>
        <dbReference type="ChEBI" id="CHEBI:30616"/>
    </ligand>
</feature>
<evidence type="ECO:0000256" key="3">
    <source>
        <dbReference type="PROSITE-ProRule" id="PRU00706"/>
    </source>
</evidence>
<proteinExistence type="inferred from homology"/>
<comment type="catalytic activity">
    <reaction evidence="2">
        <text>a ribonucleoside 5'-diphosphate + ATP = a ribonucleoside 5'-triphosphate + ADP</text>
        <dbReference type="Rhea" id="RHEA:18113"/>
        <dbReference type="ChEBI" id="CHEBI:30616"/>
        <dbReference type="ChEBI" id="CHEBI:57930"/>
        <dbReference type="ChEBI" id="CHEBI:61557"/>
        <dbReference type="ChEBI" id="CHEBI:456216"/>
        <dbReference type="EC" id="2.7.4.6"/>
    </reaction>
</comment>
<accession>A0AA87ZMP8</accession>
<dbReference type="InterPro" id="IPR001564">
    <property type="entry name" value="Nucleoside_diP_kinase"/>
</dbReference>
<dbReference type="InterPro" id="IPR036465">
    <property type="entry name" value="vWFA_dom_sf"/>
</dbReference>
<dbReference type="PROSITE" id="PS51374">
    <property type="entry name" value="NDPK_LIKE"/>
    <property type="match status" value="1"/>
</dbReference>
<evidence type="ECO:0000256" key="5">
    <source>
        <dbReference type="SAM" id="Phobius"/>
    </source>
</evidence>
<dbReference type="InterPro" id="IPR034907">
    <property type="entry name" value="NDK-like_dom"/>
</dbReference>
<dbReference type="PROSITE" id="PS00469">
    <property type="entry name" value="NDPK"/>
    <property type="match status" value="1"/>
</dbReference>
<dbReference type="PANTHER" id="PTHR46503">
    <property type="entry name" value="INTER-ALPHA-TRYPSIN INHIBITOR HEAVY CHAIN-LIKE PROTEIN"/>
    <property type="match status" value="1"/>
</dbReference>
<evidence type="ECO:0000313" key="7">
    <source>
        <dbReference type="EMBL" id="GMN36842.1"/>
    </source>
</evidence>
<evidence type="ECO:0000256" key="2">
    <source>
        <dbReference type="ARBA" id="ARBA00000937"/>
    </source>
</evidence>
<comment type="caution">
    <text evidence="7">The sequence shown here is derived from an EMBL/GenBank/DDBJ whole genome shotgun (WGS) entry which is preliminary data.</text>
</comment>
<dbReference type="Proteomes" id="UP001187192">
    <property type="component" value="Unassembled WGS sequence"/>
</dbReference>
<feature type="binding site" evidence="3">
    <location>
        <position position="848"/>
    </location>
    <ligand>
        <name>ATP</name>
        <dbReference type="ChEBI" id="CHEBI:30616"/>
    </ligand>
</feature>
<feature type="domain" description="VWFA" evidence="6">
    <location>
        <begin position="336"/>
        <end position="513"/>
    </location>
</feature>
<dbReference type="GO" id="GO:0006228">
    <property type="term" value="P:UTP biosynthetic process"/>
    <property type="evidence" value="ECO:0007669"/>
    <property type="project" value="InterPro"/>
</dbReference>
<keyword evidence="8" id="KW-1185">Reference proteome</keyword>
<feature type="binding site" evidence="3">
    <location>
        <position position="800"/>
    </location>
    <ligand>
        <name>ATP</name>
        <dbReference type="ChEBI" id="CHEBI:30616"/>
    </ligand>
</feature>
<name>A0AA87ZMP8_FICCA</name>
<comment type="similarity">
    <text evidence="3 4">Belongs to the NDK family.</text>
</comment>
<dbReference type="PANTHER" id="PTHR46503:SF9">
    <property type="entry name" value="INTER ALPHA-TRYPSIN INHIBITOR, HEAVY CHAIN-LIKE PROTEIN"/>
    <property type="match status" value="1"/>
</dbReference>
<dbReference type="SMART" id="SM00327">
    <property type="entry name" value="VWA"/>
    <property type="match status" value="1"/>
</dbReference>
<dbReference type="SMART" id="SM00562">
    <property type="entry name" value="NDK"/>
    <property type="match status" value="1"/>
</dbReference>
<evidence type="ECO:0000313" key="8">
    <source>
        <dbReference type="Proteomes" id="UP001187192"/>
    </source>
</evidence>
<dbReference type="AlphaFoldDB" id="A0AA87ZMP8"/>
<dbReference type="SUPFAM" id="SSF53300">
    <property type="entry name" value="vWA-like"/>
    <property type="match status" value="1"/>
</dbReference>
<keyword evidence="5" id="KW-0812">Transmembrane</keyword>
<comment type="catalytic activity">
    <reaction evidence="1">
        <text>a 2'-deoxyribonucleoside 5'-diphosphate + ATP = a 2'-deoxyribonucleoside 5'-triphosphate + ADP</text>
        <dbReference type="Rhea" id="RHEA:44640"/>
        <dbReference type="ChEBI" id="CHEBI:30616"/>
        <dbReference type="ChEBI" id="CHEBI:61560"/>
        <dbReference type="ChEBI" id="CHEBI:73316"/>
        <dbReference type="ChEBI" id="CHEBI:456216"/>
        <dbReference type="EC" id="2.7.4.6"/>
    </reaction>
</comment>
<dbReference type="EMBL" id="BTGU01000006">
    <property type="protein sequence ID" value="GMN36842.1"/>
    <property type="molecule type" value="Genomic_DNA"/>
</dbReference>
<evidence type="ECO:0000256" key="1">
    <source>
        <dbReference type="ARBA" id="ARBA00000082"/>
    </source>
</evidence>
<dbReference type="InterPro" id="IPR036850">
    <property type="entry name" value="NDK-like_dom_sf"/>
</dbReference>
<evidence type="ECO:0000256" key="4">
    <source>
        <dbReference type="RuleBase" id="RU004011"/>
    </source>
</evidence>
<sequence length="1007" mass="111817">MAAEFSSCVDYGLQLSKRIYYGKDLRPSLSLSSAAAAAFEPQLMTRSPSEEYLPAAPMAYAVVPEPAIVDNPDVPSYQPYIHGRCEPPALVPLQMHEVAMEVDAYLDTAFVGLTATWRVHCIMASKRCDCRVALPMGDKGSLLGVEVEVTGKSSYRSQLIEKEDSESLERMSKAQDGSLLKGQIYTFKIPQVEGGSFFSIKASWSQQILYQTDRFCLRIPFNFPSHVNPVGKKISKTEKISLNINPGTAAEVLCKSSSHPLKNLKRQGNKLSSSYEAEVVAWSSSDFNFAYTVSSGDLFGGVLLQSPSLRDFDEREMFCLYLFPGQNQIRKVFTKEVVFVIDTSGSMRGSTLENLKSALLASLSSLDAQDSFNIIAFSGEFRLFSSSMEQATKEAIIQATEWVDSNLVAKGGTNILLPLQQAIKLLAKTTHSIPIIFLVTDGSVEDEKEICNVVKRYVTNTECISPRICTFGIGPYCNHYFLQLLAQIGKGYYDAAYDSDSINSKMQRLFTNASSVILADITVDTFEHLDSLELFPSNIPDVSSRSPLIVSGRYDGNFPDVVKLSGTLSDKSNFTIDLKVQKAKDLPLNRVLARRQIDMLTSNAWLTGSKELEEKVAKMSKQTGVPSEYTLMILVQSDKGKESLDSVPKQEADNKLKVWKKAESSKEKMLFLGSLGMGFGDLAATAANKPSMVEELKASEPTNFLVKAASNCCNHLLNRFCCFQLSEERCLPPLNCLSVSTFLFFFPAYPSNFPDADTFSSLSLKDPVFIPSVLCLFSLQVKQGFRCASIEKEQTLGIIKPDGLLSNYTDKIKNVILDSGFVIRNEVSLQLDEDSVRTFYAEHSSKSFFNSLITYMTSGPVLVMILEKENAVADWRALIGPTDARKAKITHPHSIRAMCRTNSEKNCVHGSDSPQSAQREISFFFKEKSAAVYVFLVLKYCPISCVSVIINIDASWMKALLIDARELPNMMNCSWLLKAEQCAFYKRNVTGYRKHKQNNSELIIKSS</sequence>
<protein>
    <recommendedName>
        <fullName evidence="6">VWFA domain-containing protein</fullName>
    </recommendedName>
</protein>
<dbReference type="PROSITE" id="PS50234">
    <property type="entry name" value="VWFA"/>
    <property type="match status" value="1"/>
</dbReference>
<dbReference type="Gene3D" id="3.30.70.141">
    <property type="entry name" value="Nucleoside diphosphate kinase-like domain"/>
    <property type="match status" value="1"/>
</dbReference>
<dbReference type="InterPro" id="IPR002035">
    <property type="entry name" value="VWF_A"/>
</dbReference>
<feature type="binding site" evidence="3">
    <location>
        <position position="882"/>
    </location>
    <ligand>
        <name>ATP</name>
        <dbReference type="ChEBI" id="CHEBI:30616"/>
    </ligand>
</feature>
<dbReference type="InterPro" id="IPR023005">
    <property type="entry name" value="Nucleoside_diP_kinase_AS"/>
</dbReference>
<dbReference type="GO" id="GO:0004550">
    <property type="term" value="F:nucleoside diphosphate kinase activity"/>
    <property type="evidence" value="ECO:0007669"/>
    <property type="project" value="UniProtKB-EC"/>
</dbReference>